<proteinExistence type="predicted"/>
<comment type="caution">
    <text evidence="1">The sequence shown here is derived from an EMBL/GenBank/DDBJ whole genome shotgun (WGS) entry which is preliminary data.</text>
</comment>
<dbReference type="EMBL" id="BPLR01008232">
    <property type="protein sequence ID" value="GIY23084.1"/>
    <property type="molecule type" value="Genomic_DNA"/>
</dbReference>
<evidence type="ECO:0000313" key="2">
    <source>
        <dbReference type="Proteomes" id="UP001054945"/>
    </source>
</evidence>
<keyword evidence="2" id="KW-1185">Reference proteome</keyword>
<organism evidence="1 2">
    <name type="scientific">Caerostris extrusa</name>
    <name type="common">Bark spider</name>
    <name type="synonym">Caerostris bankana</name>
    <dbReference type="NCBI Taxonomy" id="172846"/>
    <lineage>
        <taxon>Eukaryota</taxon>
        <taxon>Metazoa</taxon>
        <taxon>Ecdysozoa</taxon>
        <taxon>Arthropoda</taxon>
        <taxon>Chelicerata</taxon>
        <taxon>Arachnida</taxon>
        <taxon>Araneae</taxon>
        <taxon>Araneomorphae</taxon>
        <taxon>Entelegynae</taxon>
        <taxon>Araneoidea</taxon>
        <taxon>Araneidae</taxon>
        <taxon>Caerostris</taxon>
    </lineage>
</organism>
<name>A0AAV4RPR0_CAEEX</name>
<sequence length="85" mass="9671">MNLLLRAITPSSSDCFIEMLMSVNGPGLPGDHGRLTPAPRHYALELRLLHGDVDVCLCLWYRHPHPHSTKLKRLTIYSGRRFFSS</sequence>
<reference evidence="1 2" key="1">
    <citation type="submission" date="2021-06" db="EMBL/GenBank/DDBJ databases">
        <title>Caerostris extrusa draft genome.</title>
        <authorList>
            <person name="Kono N."/>
            <person name="Arakawa K."/>
        </authorList>
    </citation>
    <scope>NUCLEOTIDE SEQUENCE [LARGE SCALE GENOMIC DNA]</scope>
</reference>
<accession>A0AAV4RPR0</accession>
<dbReference type="Proteomes" id="UP001054945">
    <property type="component" value="Unassembled WGS sequence"/>
</dbReference>
<gene>
    <name evidence="1" type="ORF">CEXT_50991</name>
</gene>
<dbReference type="AlphaFoldDB" id="A0AAV4RPR0"/>
<evidence type="ECO:0000313" key="1">
    <source>
        <dbReference type="EMBL" id="GIY23084.1"/>
    </source>
</evidence>
<protein>
    <submittedName>
        <fullName evidence="1">Uncharacterized protein</fullName>
    </submittedName>
</protein>